<evidence type="ECO:0008006" key="5">
    <source>
        <dbReference type="Google" id="ProtNLM"/>
    </source>
</evidence>
<reference evidence="3 4" key="1">
    <citation type="submission" date="2022-11" db="EMBL/GenBank/DDBJ databases">
        <title>Study of microbial diversity in lake waters.</title>
        <authorList>
            <person name="Zhang J."/>
        </authorList>
    </citation>
    <scope>NUCLEOTIDE SEQUENCE [LARGE SCALE GENOMIC DNA]</scope>
    <source>
        <strain evidence="3 4">DT12</strain>
    </source>
</reference>
<feature type="region of interest" description="Disordered" evidence="1">
    <location>
        <begin position="19"/>
        <end position="72"/>
    </location>
</feature>
<dbReference type="Proteomes" id="UP001208017">
    <property type="component" value="Unassembled WGS sequence"/>
</dbReference>
<keyword evidence="4" id="KW-1185">Reference proteome</keyword>
<feature type="compositionally biased region" description="Basic and acidic residues" evidence="1">
    <location>
        <begin position="59"/>
        <end position="72"/>
    </location>
</feature>
<dbReference type="PROSITE" id="PS51257">
    <property type="entry name" value="PROKAR_LIPOPROTEIN"/>
    <property type="match status" value="1"/>
</dbReference>
<dbReference type="EMBL" id="JAPMLT010000012">
    <property type="protein sequence ID" value="MCX7571769.1"/>
    <property type="molecule type" value="Genomic_DNA"/>
</dbReference>
<evidence type="ECO:0000256" key="1">
    <source>
        <dbReference type="SAM" id="MobiDB-lite"/>
    </source>
</evidence>
<evidence type="ECO:0000256" key="2">
    <source>
        <dbReference type="SAM" id="SignalP"/>
    </source>
</evidence>
<sequence>MQKAIPIFVAAAMMLTACSAPADDPAPPSTPPPKTSEPGQQPGSPGGSGGSGTDPNGGTEEKAGEKSEEQIQKEIREKLARMTHPKGYSLPHDGSGRVEDVETLDEVAELLRKKGYAPDIARTLTEEFYEAKNGAIQLIPRDGYPGVFDADKPAAFFKKNKWTWTVEQDHKDDMLHGPHVATYEVEVLRDGSYRLNVWRTKPV</sequence>
<comment type="caution">
    <text evidence="3">The sequence shown here is derived from an EMBL/GenBank/DDBJ whole genome shotgun (WGS) entry which is preliminary data.</text>
</comment>
<keyword evidence="2" id="KW-0732">Signal</keyword>
<organism evidence="3 4">
    <name type="scientific">Tumebacillus lacus</name>
    <dbReference type="NCBI Taxonomy" id="2995335"/>
    <lineage>
        <taxon>Bacteria</taxon>
        <taxon>Bacillati</taxon>
        <taxon>Bacillota</taxon>
        <taxon>Bacilli</taxon>
        <taxon>Bacillales</taxon>
        <taxon>Alicyclobacillaceae</taxon>
        <taxon>Tumebacillus</taxon>
    </lineage>
</organism>
<dbReference type="RefSeq" id="WP_267153015.1">
    <property type="nucleotide sequence ID" value="NZ_JAPMLT010000012.1"/>
</dbReference>
<evidence type="ECO:0000313" key="4">
    <source>
        <dbReference type="Proteomes" id="UP001208017"/>
    </source>
</evidence>
<accession>A0ABT3X4D7</accession>
<protein>
    <recommendedName>
        <fullName evidence="5">Lipoprotein</fullName>
    </recommendedName>
</protein>
<name>A0ABT3X4D7_9BACL</name>
<feature type="signal peptide" evidence="2">
    <location>
        <begin position="1"/>
        <end position="22"/>
    </location>
</feature>
<evidence type="ECO:0000313" key="3">
    <source>
        <dbReference type="EMBL" id="MCX7571769.1"/>
    </source>
</evidence>
<feature type="compositionally biased region" description="Pro residues" evidence="1">
    <location>
        <begin position="24"/>
        <end position="35"/>
    </location>
</feature>
<gene>
    <name evidence="3" type="ORF">OS242_17635</name>
</gene>
<proteinExistence type="predicted"/>
<feature type="chain" id="PRO_5046154148" description="Lipoprotein" evidence="2">
    <location>
        <begin position="23"/>
        <end position="203"/>
    </location>
</feature>